<reference evidence="3" key="1">
    <citation type="journal article" date="2017" name="Plant J.">
        <title>The pomegranate (Punica granatum L.) genome and the genomics of punicalagin biosynthesis.</title>
        <authorList>
            <person name="Qin G."/>
            <person name="Xu C."/>
            <person name="Ming R."/>
            <person name="Tang H."/>
            <person name="Guyot R."/>
            <person name="Kramer E.M."/>
            <person name="Hu Y."/>
            <person name="Yi X."/>
            <person name="Qi Y."/>
            <person name="Xu X."/>
            <person name="Gao Z."/>
            <person name="Pan H."/>
            <person name="Jian J."/>
            <person name="Tian Y."/>
            <person name="Yue Z."/>
            <person name="Xu Y."/>
        </authorList>
    </citation>
    <scope>NUCLEOTIDE SEQUENCE [LARGE SCALE GENOMIC DNA]</scope>
    <source>
        <strain evidence="3">cv. Dabenzi</strain>
    </source>
</reference>
<dbReference type="Pfam" id="PF03407">
    <property type="entry name" value="Nucleotid_trans"/>
    <property type="match status" value="1"/>
</dbReference>
<dbReference type="PANTHER" id="PTHR46038:SF12">
    <property type="entry name" value="OS03G0731800 PROTEIN"/>
    <property type="match status" value="1"/>
</dbReference>
<comment type="caution">
    <text evidence="2">The sequence shown here is derived from an EMBL/GenBank/DDBJ whole genome shotgun (WGS) entry which is preliminary data.</text>
</comment>
<proteinExistence type="predicted"/>
<gene>
    <name evidence="2" type="ORF">CDL15_Pgr028561</name>
</gene>
<dbReference type="PANTHER" id="PTHR46038">
    <property type="entry name" value="EXPRESSED PROTEIN-RELATED"/>
    <property type="match status" value="1"/>
</dbReference>
<dbReference type="EMBL" id="MTKT01005739">
    <property type="protein sequence ID" value="OWM64844.1"/>
    <property type="molecule type" value="Genomic_DNA"/>
</dbReference>
<sequence>MKDNATVNKERDVLLDLMQRGTFRVLGLKARFLDTLYFSGFCTDSRDFGSATTMHANCRRIIVAKIFGLKKVLRDWKCHRFSKGRAGYARNRTIITSGQSMSVASNRGKY</sequence>
<organism evidence="2 3">
    <name type="scientific">Punica granatum</name>
    <name type="common">Pomegranate</name>
    <dbReference type="NCBI Taxonomy" id="22663"/>
    <lineage>
        <taxon>Eukaryota</taxon>
        <taxon>Viridiplantae</taxon>
        <taxon>Streptophyta</taxon>
        <taxon>Embryophyta</taxon>
        <taxon>Tracheophyta</taxon>
        <taxon>Spermatophyta</taxon>
        <taxon>Magnoliopsida</taxon>
        <taxon>eudicotyledons</taxon>
        <taxon>Gunneridae</taxon>
        <taxon>Pentapetalae</taxon>
        <taxon>rosids</taxon>
        <taxon>malvids</taxon>
        <taxon>Myrtales</taxon>
        <taxon>Lythraceae</taxon>
        <taxon>Punica</taxon>
    </lineage>
</organism>
<feature type="domain" description="Nucleotide-diphospho-sugar transferase" evidence="1">
    <location>
        <begin position="8"/>
        <end position="65"/>
    </location>
</feature>
<name>A0A218VW88_PUNGR</name>
<evidence type="ECO:0000259" key="1">
    <source>
        <dbReference type="Pfam" id="PF03407"/>
    </source>
</evidence>
<dbReference type="InterPro" id="IPR005069">
    <property type="entry name" value="Nucl-diP-sugar_transferase"/>
</dbReference>
<protein>
    <recommendedName>
        <fullName evidence="1">Nucleotide-diphospho-sugar transferase domain-containing protein</fullName>
    </recommendedName>
</protein>
<dbReference type="Proteomes" id="UP000197138">
    <property type="component" value="Unassembled WGS sequence"/>
</dbReference>
<dbReference type="InterPro" id="IPR044821">
    <property type="entry name" value="At1g28695/At4g15970-like"/>
</dbReference>
<dbReference type="AlphaFoldDB" id="A0A218VW88"/>
<accession>A0A218VW88</accession>
<evidence type="ECO:0000313" key="3">
    <source>
        <dbReference type="Proteomes" id="UP000197138"/>
    </source>
</evidence>
<evidence type="ECO:0000313" key="2">
    <source>
        <dbReference type="EMBL" id="OWM64844.1"/>
    </source>
</evidence>